<feature type="transmembrane region" description="Helical" evidence="1">
    <location>
        <begin position="437"/>
        <end position="457"/>
    </location>
</feature>
<gene>
    <name evidence="4" type="ORF">MLAUSG7_0771</name>
</gene>
<evidence type="ECO:0000256" key="1">
    <source>
        <dbReference type="SAM" id="Phobius"/>
    </source>
</evidence>
<protein>
    <recommendedName>
        <fullName evidence="6">DUF2207 domain-containing protein</fullName>
    </recommendedName>
</protein>
<dbReference type="AlphaFoldDB" id="A0A8D6PW36"/>
<sequence length="610" mass="70657">MSEEKKMIIFCIVIFIVGVLGVFLVNLNITGYSDVYVKNYEANLYISKNLTLEEKYTYEILSNGKYRMLYRDWKVPLTYNESLEIPYVRVLNLSASSKNMVGYVVDYKRDVFVFGNVDRWIISNLYNLVYEYYIRNEVGFYNPNYYSVGIYKTKYKFYIYPPIETDNKVCHINLLLADEHLPYKNVKINIIDENKSILNLFVYPSTYNVYKTSFGYTIEGSSPKDEPIEVEFLLKPYSVNGFLNYIEGVKEKTISAYNRYLMIYNISLVIKYLLIALILTFPLIAYIIYQKYGKEKFYVVPEYLSYVPNKNRKPWVVNLIFNGEVGNFDKNGFYATLLDLHNRGYIKIMKDDEDVKIKILNKNLNDLDEYERVVMGFLIKYAKDDIFNPKEIEKIAENIDDKDRIKMLWNDVNRVMKNPPLSSTLTKQFLDTSGKDIIWILLGVFVLLTIVLYLISMQFSKYYPVFRDIPYLPIILIIQTILLLFTPKSLFGRWKNNYYKEKLEWDAFKKFLSDLAMIKKYSPEDISIWKEWLIYGTALGVGNKVVEAMKSLNINIPETEIAPAVYIAYGSMYHSVNSAYTTTIASSSSGSFGGGFGAGGGFGGGGGGAR</sequence>
<dbReference type="GeneID" id="65883579"/>
<dbReference type="Pfam" id="PF20990">
    <property type="entry name" value="DUF2207_C"/>
    <property type="match status" value="1"/>
</dbReference>
<evidence type="ECO:0000313" key="4">
    <source>
        <dbReference type="EMBL" id="CAB3288527.1"/>
    </source>
</evidence>
<feature type="transmembrane region" description="Helical" evidence="1">
    <location>
        <begin position="469"/>
        <end position="486"/>
    </location>
</feature>
<dbReference type="Pfam" id="PF09972">
    <property type="entry name" value="DUF2207"/>
    <property type="match status" value="1"/>
</dbReference>
<feature type="transmembrane region" description="Helical" evidence="1">
    <location>
        <begin position="269"/>
        <end position="289"/>
    </location>
</feature>
<name>A0A8D6PW36_9EURY</name>
<feature type="transmembrane region" description="Helical" evidence="1">
    <location>
        <begin position="7"/>
        <end position="29"/>
    </location>
</feature>
<keyword evidence="1" id="KW-0812">Transmembrane</keyword>
<keyword evidence="1" id="KW-1133">Transmembrane helix</keyword>
<accession>A0A8D6PW36</accession>
<keyword evidence="5" id="KW-1185">Reference proteome</keyword>
<dbReference type="EMBL" id="LR792632">
    <property type="protein sequence ID" value="CAB3288527.1"/>
    <property type="molecule type" value="Genomic_DNA"/>
</dbReference>
<evidence type="ECO:0008006" key="6">
    <source>
        <dbReference type="Google" id="ProtNLM"/>
    </source>
</evidence>
<reference evidence="4 5" key="1">
    <citation type="submission" date="2020-04" db="EMBL/GenBank/DDBJ databases">
        <authorList>
            <consortium name="Genoscope - CEA"/>
            <person name="William W."/>
        </authorList>
    </citation>
    <scope>NUCLEOTIDE SEQUENCE [LARGE SCALE GENOMIC DNA]</scope>
    <source>
        <strain evidence="4 5">SG7</strain>
    </source>
</reference>
<evidence type="ECO:0000259" key="3">
    <source>
        <dbReference type="Pfam" id="PF20990"/>
    </source>
</evidence>
<dbReference type="InterPro" id="IPR018702">
    <property type="entry name" value="DUF2207"/>
</dbReference>
<evidence type="ECO:0000259" key="2">
    <source>
        <dbReference type="Pfam" id="PF09972"/>
    </source>
</evidence>
<evidence type="ECO:0000313" key="5">
    <source>
        <dbReference type="Proteomes" id="UP000679213"/>
    </source>
</evidence>
<dbReference type="Proteomes" id="UP000679213">
    <property type="component" value="Chromosome I"/>
</dbReference>
<organism evidence="4 5">
    <name type="scientific">Methanocaldococcus lauensis</name>
    <dbReference type="NCBI Taxonomy" id="2546128"/>
    <lineage>
        <taxon>Archaea</taxon>
        <taxon>Methanobacteriati</taxon>
        <taxon>Methanobacteriota</taxon>
        <taxon>Methanomada group</taxon>
        <taxon>Methanococci</taxon>
        <taxon>Methanococcales</taxon>
        <taxon>Methanocaldococcaceae</taxon>
        <taxon>Methanocaldococcus</taxon>
    </lineage>
</organism>
<dbReference type="InterPro" id="IPR048389">
    <property type="entry name" value="YciQ-like_C"/>
</dbReference>
<feature type="domain" description="Predicted membrane protein YciQ-like C-terminal" evidence="3">
    <location>
        <begin position="301"/>
        <end position="549"/>
    </location>
</feature>
<dbReference type="KEGG" id="mesg:MLAUSG7_0771"/>
<dbReference type="RefSeq" id="WP_214400618.1">
    <property type="nucleotide sequence ID" value="NZ_LR792632.1"/>
</dbReference>
<keyword evidence="1" id="KW-0472">Membrane</keyword>
<proteinExistence type="predicted"/>
<feature type="domain" description="DUF2207" evidence="2">
    <location>
        <begin position="37"/>
        <end position="233"/>
    </location>
</feature>